<reference evidence="5 6" key="1">
    <citation type="journal article" date="2018" name="Nat. Ecol. Evol.">
        <title>Pezizomycetes genomes reveal the molecular basis of ectomycorrhizal truffle lifestyle.</title>
        <authorList>
            <person name="Murat C."/>
            <person name="Payen T."/>
            <person name="Noel B."/>
            <person name="Kuo A."/>
            <person name="Morin E."/>
            <person name="Chen J."/>
            <person name="Kohler A."/>
            <person name="Krizsan K."/>
            <person name="Balestrini R."/>
            <person name="Da Silva C."/>
            <person name="Montanini B."/>
            <person name="Hainaut M."/>
            <person name="Levati E."/>
            <person name="Barry K.W."/>
            <person name="Belfiori B."/>
            <person name="Cichocki N."/>
            <person name="Clum A."/>
            <person name="Dockter R.B."/>
            <person name="Fauchery L."/>
            <person name="Guy J."/>
            <person name="Iotti M."/>
            <person name="Le Tacon F."/>
            <person name="Lindquist E.A."/>
            <person name="Lipzen A."/>
            <person name="Malagnac F."/>
            <person name="Mello A."/>
            <person name="Molinier V."/>
            <person name="Miyauchi S."/>
            <person name="Poulain J."/>
            <person name="Riccioni C."/>
            <person name="Rubini A."/>
            <person name="Sitrit Y."/>
            <person name="Splivallo R."/>
            <person name="Traeger S."/>
            <person name="Wang M."/>
            <person name="Zifcakova L."/>
            <person name="Wipf D."/>
            <person name="Zambonelli A."/>
            <person name="Paolocci F."/>
            <person name="Nowrousian M."/>
            <person name="Ottonello S."/>
            <person name="Baldrian P."/>
            <person name="Spatafora J.W."/>
            <person name="Henrissat B."/>
            <person name="Nagy L.G."/>
            <person name="Aury J.M."/>
            <person name="Wincker P."/>
            <person name="Grigoriev I.V."/>
            <person name="Bonfante P."/>
            <person name="Martin F.M."/>
        </authorList>
    </citation>
    <scope>NUCLEOTIDE SEQUENCE [LARGE SCALE GENOMIC DNA]</scope>
    <source>
        <strain evidence="5 6">CCBAS932</strain>
    </source>
</reference>
<evidence type="ECO:0000313" key="5">
    <source>
        <dbReference type="EMBL" id="RPB14944.1"/>
    </source>
</evidence>
<dbReference type="GO" id="GO:0005634">
    <property type="term" value="C:nucleus"/>
    <property type="evidence" value="ECO:0007669"/>
    <property type="project" value="TreeGrafter"/>
</dbReference>
<organism evidence="5 6">
    <name type="scientific">Morchella conica CCBAS932</name>
    <dbReference type="NCBI Taxonomy" id="1392247"/>
    <lineage>
        <taxon>Eukaryota</taxon>
        <taxon>Fungi</taxon>
        <taxon>Dikarya</taxon>
        <taxon>Ascomycota</taxon>
        <taxon>Pezizomycotina</taxon>
        <taxon>Pezizomycetes</taxon>
        <taxon>Pezizales</taxon>
        <taxon>Morchellaceae</taxon>
        <taxon>Morchella</taxon>
    </lineage>
</organism>
<evidence type="ECO:0000256" key="2">
    <source>
        <dbReference type="ARBA" id="ARBA00018424"/>
    </source>
</evidence>
<dbReference type="InterPro" id="IPR019412">
    <property type="entry name" value="IML2/TPR_39"/>
</dbReference>
<protein>
    <recommendedName>
        <fullName evidence="2">Inclusion body clearance protein IML2</fullName>
    </recommendedName>
    <alternativeName>
        <fullName evidence="3">Inclusion body clearance protein iml2</fullName>
    </alternativeName>
</protein>
<evidence type="ECO:0000313" key="6">
    <source>
        <dbReference type="Proteomes" id="UP000277580"/>
    </source>
</evidence>
<dbReference type="OrthoDB" id="2154985at2759"/>
<name>A0A3N4KWL5_9PEZI</name>
<dbReference type="Proteomes" id="UP000277580">
    <property type="component" value="Unassembled WGS sequence"/>
</dbReference>
<evidence type="ECO:0000256" key="4">
    <source>
        <dbReference type="ARBA" id="ARBA00043897"/>
    </source>
</evidence>
<accession>A0A3N4KWL5</accession>
<dbReference type="GO" id="GO:0005829">
    <property type="term" value="C:cytosol"/>
    <property type="evidence" value="ECO:0007669"/>
    <property type="project" value="TreeGrafter"/>
</dbReference>
<proteinExistence type="predicted"/>
<dbReference type="GO" id="GO:0005741">
    <property type="term" value="C:mitochondrial outer membrane"/>
    <property type="evidence" value="ECO:0007669"/>
    <property type="project" value="TreeGrafter"/>
</dbReference>
<dbReference type="FunCoup" id="A0A3N4KWL5">
    <property type="interactions" value="124"/>
</dbReference>
<dbReference type="EMBL" id="ML119115">
    <property type="protein sequence ID" value="RPB14944.1"/>
    <property type="molecule type" value="Genomic_DNA"/>
</dbReference>
<sequence length="649" mass="72610">MLKGWLGFGGGEVPAQVTHTKSTQSLSALDEPQALDQAMKAMDLLLNDDVLGAEKAVEGGNSSYHKLAGGVVAFLRASLGFETEIMKEASERLADAEASAERDRKKAIKENHHRSSCPIGAEFALAHAEAQLMSAVVAVLSESVIESMKAVYKLRTAYKTLEGIQNDMARGPMQLDGAGQSRQSLGIGSNSECEPSGLLTPGLEMKGSGASIRSTGSRPNTARIRSENLVDEFVISGVNLCFGVLLLILSMIPPSMRVVMSAVGFRGDREKGIEMLWKASTYSNLHGAIAVLAILQYYGNSVQFCDVLPPQDHPSGAGYPKQKCQEALERLRAKYSKSALWRLEEARMLAVDRQMDEAIAILAQPAQTQMRQVEALSLFEKSLNLMFMHRYEETIEGFLKLTELNTWSPALYHYFAAVCQVELYRKYIDTDKKKSDKHGELAEELFEKIPTFMGKKRFMAQGLPLEMFADRKLKKWKARALSKGVRVIEGVGVSPVEEMIYFWNGYKRMDQSNFEISKKALQWRNEEIINDAVDEQAIQWILLSVVSRNLDEMEKTKMYIQNVLAIDRNAFKGLLNDNWMAPTAHYEWAVALWKEHGQKEYFEIKCWLDKAANWGAFELDARVGLRVTTALDTINRLKKWEGFGSEGEA</sequence>
<dbReference type="AlphaFoldDB" id="A0A3N4KWL5"/>
<evidence type="ECO:0000256" key="3">
    <source>
        <dbReference type="ARBA" id="ARBA00019539"/>
    </source>
</evidence>
<comment type="function">
    <text evidence="4">Inclusion body (IB) resident protein that interacts strongly with lipid droplet (LD) proteins. Involved in LD-mediated IB clearing after protein folding stress, probably by enabling access to the IBs of an LD-stored soluble sterol derivative that acts as a chaperone in inclusion clearing.</text>
</comment>
<dbReference type="InParanoid" id="A0A3N4KWL5"/>
<evidence type="ECO:0000256" key="1">
    <source>
        <dbReference type="ARBA" id="ARBA00011408"/>
    </source>
</evidence>
<dbReference type="PANTHER" id="PTHR31859">
    <property type="entry name" value="TETRATRICOPEPTIDE REPEAT PROTEIN 39 FAMILY MEMBER"/>
    <property type="match status" value="1"/>
</dbReference>
<comment type="subunit">
    <text evidence="1">Interacts with lipid droplet proteins.</text>
</comment>
<gene>
    <name evidence="5" type="ORF">P167DRAFT_533533</name>
</gene>
<dbReference type="Pfam" id="PF10300">
    <property type="entry name" value="Iml2-TPR_39"/>
    <property type="match status" value="1"/>
</dbReference>
<dbReference type="PANTHER" id="PTHR31859:SF1">
    <property type="entry name" value="TETRATRICOPEPTIDE REPEAT PROTEIN 39C"/>
    <property type="match status" value="1"/>
</dbReference>
<keyword evidence="6" id="KW-1185">Reference proteome</keyword>